<dbReference type="EMBL" id="BMGI01000003">
    <property type="protein sequence ID" value="GGD38773.1"/>
    <property type="molecule type" value="Genomic_DNA"/>
</dbReference>
<reference evidence="3" key="1">
    <citation type="journal article" date="2019" name="Int. J. Syst. Evol. Microbiol.">
        <title>The Global Catalogue of Microorganisms (GCM) 10K type strain sequencing project: providing services to taxonomists for standard genome sequencing and annotation.</title>
        <authorList>
            <consortium name="The Broad Institute Genomics Platform"/>
            <consortium name="The Broad Institute Genome Sequencing Center for Infectious Disease"/>
            <person name="Wu L."/>
            <person name="Ma J."/>
        </authorList>
    </citation>
    <scope>NUCLEOTIDE SEQUENCE [LARGE SCALE GENOMIC DNA]</scope>
    <source>
        <strain evidence="3">CGMCC 1.12922</strain>
    </source>
</reference>
<evidence type="ECO:0000313" key="2">
    <source>
        <dbReference type="EMBL" id="GGD38773.1"/>
    </source>
</evidence>
<dbReference type="RefSeq" id="WP_188527848.1">
    <property type="nucleotide sequence ID" value="NZ_BMGI01000003.1"/>
</dbReference>
<sequence>MSITGAAVLFVVIWFMTMFVVLPIRARSQADAGDVVPGTPEGAPANFRLRRTIGIVTLWTIPIWGIVIAIIITGLISVESLDWMGVLGERVPN</sequence>
<feature type="transmembrane region" description="Helical" evidence="1">
    <location>
        <begin position="6"/>
        <end position="24"/>
    </location>
</feature>
<keyword evidence="1" id="KW-0812">Transmembrane</keyword>
<dbReference type="Pfam" id="PF07330">
    <property type="entry name" value="DUF1467"/>
    <property type="match status" value="1"/>
</dbReference>
<name>A0ABQ1QQ89_9RHOB</name>
<gene>
    <name evidence="2" type="ORF">GCM10011358_23320</name>
</gene>
<comment type="caution">
    <text evidence="2">The sequence shown here is derived from an EMBL/GenBank/DDBJ whole genome shotgun (WGS) entry which is preliminary data.</text>
</comment>
<evidence type="ECO:0008006" key="4">
    <source>
        <dbReference type="Google" id="ProtNLM"/>
    </source>
</evidence>
<dbReference type="InterPro" id="IPR009935">
    <property type="entry name" value="DUF1467"/>
</dbReference>
<keyword evidence="1" id="KW-0472">Membrane</keyword>
<evidence type="ECO:0000313" key="3">
    <source>
        <dbReference type="Proteomes" id="UP000617355"/>
    </source>
</evidence>
<protein>
    <recommendedName>
        <fullName evidence="4">DUF1467 domain-containing protein</fullName>
    </recommendedName>
</protein>
<feature type="transmembrane region" description="Helical" evidence="1">
    <location>
        <begin position="56"/>
        <end position="78"/>
    </location>
</feature>
<organism evidence="2 3">
    <name type="scientific">Sinisalibacter lacisalsi</name>
    <dbReference type="NCBI Taxonomy" id="1526570"/>
    <lineage>
        <taxon>Bacteria</taxon>
        <taxon>Pseudomonadati</taxon>
        <taxon>Pseudomonadota</taxon>
        <taxon>Alphaproteobacteria</taxon>
        <taxon>Rhodobacterales</taxon>
        <taxon>Roseobacteraceae</taxon>
        <taxon>Sinisalibacter</taxon>
    </lineage>
</organism>
<dbReference type="Proteomes" id="UP000617355">
    <property type="component" value="Unassembled WGS sequence"/>
</dbReference>
<evidence type="ECO:0000256" key="1">
    <source>
        <dbReference type="SAM" id="Phobius"/>
    </source>
</evidence>
<accession>A0ABQ1QQ89</accession>
<keyword evidence="3" id="KW-1185">Reference proteome</keyword>
<keyword evidence="1" id="KW-1133">Transmembrane helix</keyword>
<proteinExistence type="predicted"/>